<protein>
    <submittedName>
        <fullName evidence="1">Uncharacterized protein</fullName>
    </submittedName>
</protein>
<comment type="caution">
    <text evidence="1">The sequence shown here is derived from an EMBL/GenBank/DDBJ whole genome shotgun (WGS) entry which is preliminary data.</text>
</comment>
<gene>
    <name evidence="1" type="ORF">SKA53_14986</name>
</gene>
<accession>A3V5E5</accession>
<dbReference type="Proteomes" id="UP000004507">
    <property type="component" value="Unassembled WGS sequence"/>
</dbReference>
<dbReference type="EMBL" id="AAMS01000004">
    <property type="protein sequence ID" value="EAQ06863.1"/>
    <property type="molecule type" value="Genomic_DNA"/>
</dbReference>
<dbReference type="RefSeq" id="WP_007206936.1">
    <property type="nucleotide sequence ID" value="NZ_CH672414.1"/>
</dbReference>
<name>A3V5E5_9RHOB</name>
<dbReference type="eggNOG" id="ENOG502ZN12">
    <property type="taxonomic scope" value="Bacteria"/>
</dbReference>
<reference evidence="1 2" key="1">
    <citation type="submission" date="2006-01" db="EMBL/GenBank/DDBJ databases">
        <authorList>
            <person name="Hagstrom A."/>
            <person name="Ferriera S."/>
            <person name="Johnson J."/>
            <person name="Kravitz S."/>
            <person name="Halpern A."/>
            <person name="Remington K."/>
            <person name="Beeson K."/>
            <person name="Tran B."/>
            <person name="Rogers Y.-H."/>
            <person name="Friedman R."/>
            <person name="Venter J.C."/>
        </authorList>
    </citation>
    <scope>NUCLEOTIDE SEQUENCE [LARGE SCALE GENOMIC DNA]</scope>
    <source>
        <strain evidence="1 2">SKA53</strain>
    </source>
</reference>
<organism evidence="1 2">
    <name type="scientific">Yoonia vestfoldensis SKA53</name>
    <dbReference type="NCBI Taxonomy" id="314232"/>
    <lineage>
        <taxon>Bacteria</taxon>
        <taxon>Pseudomonadati</taxon>
        <taxon>Pseudomonadota</taxon>
        <taxon>Alphaproteobacteria</taxon>
        <taxon>Rhodobacterales</taxon>
        <taxon>Paracoccaceae</taxon>
        <taxon>Yoonia</taxon>
    </lineage>
</organism>
<keyword evidence="2" id="KW-1185">Reference proteome</keyword>
<dbReference type="AlphaFoldDB" id="A3V5E5"/>
<dbReference type="HOGENOM" id="CLU_215369_0_0_5"/>
<dbReference type="STRING" id="314232.SKA53_14986"/>
<evidence type="ECO:0000313" key="1">
    <source>
        <dbReference type="EMBL" id="EAQ06863.1"/>
    </source>
</evidence>
<evidence type="ECO:0000313" key="2">
    <source>
        <dbReference type="Proteomes" id="UP000004507"/>
    </source>
</evidence>
<proteinExistence type="predicted"/>
<sequence length="50" mass="5657">MFRLLRTFILVMVAFVAGMMYERQGQQDICENGGGLWVSNICLAAEMIND</sequence>